<keyword evidence="2" id="KW-1185">Reference proteome</keyword>
<dbReference type="RefSeq" id="WP_357784859.1">
    <property type="nucleotide sequence ID" value="NZ_JBFAKC010000007.1"/>
</dbReference>
<comment type="caution">
    <text evidence="1">The sequence shown here is derived from an EMBL/GenBank/DDBJ whole genome shotgun (WGS) entry which is preliminary data.</text>
</comment>
<evidence type="ECO:0000313" key="2">
    <source>
        <dbReference type="Proteomes" id="UP001551695"/>
    </source>
</evidence>
<name>A0ABV3FW21_9NOCA</name>
<sequence>MDHFIALLLLSIAAIAAVIVASYATVTATYWFESRHYDEAESPEVPAAR</sequence>
<dbReference type="Proteomes" id="UP001551695">
    <property type="component" value="Unassembled WGS sequence"/>
</dbReference>
<protein>
    <submittedName>
        <fullName evidence="1">Uncharacterized protein</fullName>
    </submittedName>
</protein>
<reference evidence="1 2" key="1">
    <citation type="submission" date="2024-06" db="EMBL/GenBank/DDBJ databases">
        <title>The Natural Products Discovery Center: Release of the First 8490 Sequenced Strains for Exploring Actinobacteria Biosynthetic Diversity.</title>
        <authorList>
            <person name="Kalkreuter E."/>
            <person name="Kautsar S.A."/>
            <person name="Yang D."/>
            <person name="Bader C.D."/>
            <person name="Teijaro C.N."/>
            <person name="Fluegel L."/>
            <person name="Davis C.M."/>
            <person name="Simpson J.R."/>
            <person name="Lauterbach L."/>
            <person name="Steele A.D."/>
            <person name="Gui C."/>
            <person name="Meng S."/>
            <person name="Li G."/>
            <person name="Viehrig K."/>
            <person name="Ye F."/>
            <person name="Su P."/>
            <person name="Kiefer A.F."/>
            <person name="Nichols A."/>
            <person name="Cepeda A.J."/>
            <person name="Yan W."/>
            <person name="Fan B."/>
            <person name="Jiang Y."/>
            <person name="Adhikari A."/>
            <person name="Zheng C.-J."/>
            <person name="Schuster L."/>
            <person name="Cowan T.M."/>
            <person name="Smanski M.J."/>
            <person name="Chevrette M.G."/>
            <person name="De Carvalho L.P.S."/>
            <person name="Shen B."/>
        </authorList>
    </citation>
    <scope>NUCLEOTIDE SEQUENCE [LARGE SCALE GENOMIC DNA]</scope>
    <source>
        <strain evidence="1 2">NPDC050403</strain>
    </source>
</reference>
<accession>A0ABV3FW21</accession>
<organism evidence="1 2">
    <name type="scientific">Nocardia aurea</name>
    <dbReference type="NCBI Taxonomy" id="2144174"/>
    <lineage>
        <taxon>Bacteria</taxon>
        <taxon>Bacillati</taxon>
        <taxon>Actinomycetota</taxon>
        <taxon>Actinomycetes</taxon>
        <taxon>Mycobacteriales</taxon>
        <taxon>Nocardiaceae</taxon>
        <taxon>Nocardia</taxon>
    </lineage>
</organism>
<proteinExistence type="predicted"/>
<dbReference type="EMBL" id="JBFAKC010000007">
    <property type="protein sequence ID" value="MEV0709381.1"/>
    <property type="molecule type" value="Genomic_DNA"/>
</dbReference>
<evidence type="ECO:0000313" key="1">
    <source>
        <dbReference type="EMBL" id="MEV0709381.1"/>
    </source>
</evidence>
<gene>
    <name evidence="1" type="ORF">AB0I48_17615</name>
</gene>